<protein>
    <submittedName>
        <fullName evidence="1">OLC1v1026851C2</fullName>
    </submittedName>
</protein>
<name>A0AAV1C815_OLDCO</name>
<dbReference type="AlphaFoldDB" id="A0AAV1C815"/>
<evidence type="ECO:0000313" key="2">
    <source>
        <dbReference type="Proteomes" id="UP001161247"/>
    </source>
</evidence>
<keyword evidence="2" id="KW-1185">Reference proteome</keyword>
<accession>A0AAV1C815</accession>
<dbReference type="Proteomes" id="UP001161247">
    <property type="component" value="Chromosome 1"/>
</dbReference>
<organism evidence="1 2">
    <name type="scientific">Oldenlandia corymbosa var. corymbosa</name>
    <dbReference type="NCBI Taxonomy" id="529605"/>
    <lineage>
        <taxon>Eukaryota</taxon>
        <taxon>Viridiplantae</taxon>
        <taxon>Streptophyta</taxon>
        <taxon>Embryophyta</taxon>
        <taxon>Tracheophyta</taxon>
        <taxon>Spermatophyta</taxon>
        <taxon>Magnoliopsida</taxon>
        <taxon>eudicotyledons</taxon>
        <taxon>Gunneridae</taxon>
        <taxon>Pentapetalae</taxon>
        <taxon>asterids</taxon>
        <taxon>lamiids</taxon>
        <taxon>Gentianales</taxon>
        <taxon>Rubiaceae</taxon>
        <taxon>Rubioideae</taxon>
        <taxon>Spermacoceae</taxon>
        <taxon>Hedyotis-Oldenlandia complex</taxon>
        <taxon>Oldenlandia</taxon>
    </lineage>
</organism>
<reference evidence="1" key="1">
    <citation type="submission" date="2023-03" db="EMBL/GenBank/DDBJ databases">
        <authorList>
            <person name="Julca I."/>
        </authorList>
    </citation>
    <scope>NUCLEOTIDE SEQUENCE</scope>
</reference>
<evidence type="ECO:0000313" key="1">
    <source>
        <dbReference type="EMBL" id="CAI9091744.1"/>
    </source>
</evidence>
<dbReference type="EMBL" id="OX459118">
    <property type="protein sequence ID" value="CAI9091744.1"/>
    <property type="molecule type" value="Genomic_DNA"/>
</dbReference>
<proteinExistence type="predicted"/>
<sequence>MNSMRSLIFVTKGIDSRRKLDELLLRMKSNQVQLIDREGACHEMVNLVDWVWRIYSEGKITEAANVRLNGEFKEEAANVRLNGEFKEEEMKKLLLIGMSCANSDNLSDSQ</sequence>
<gene>
    <name evidence="1" type="ORF">OLC1_LOCUS3589</name>
</gene>